<proteinExistence type="predicted"/>
<sequence length="192" mass="21428">MVHHSYIFLNQQLKDAHLVHLCNEAQRASQTTAIFTRSVPETHRVSRLLNALNIGAISLHCDLSPAARAASLDKLRRKECRVIVTSDVAAAGPGLDPIPMVDRAINFSLVSWKMKPETYTQRIRNVKNHVGDSGLAITFITQYDLDVYLRLEKALAVPVAQYAVDMDMAMVCRGQVEQAAREDPLLRDTAYT</sequence>
<organism evidence="6 7">
    <name type="scientific">Cercophora scortea</name>
    <dbReference type="NCBI Taxonomy" id="314031"/>
    <lineage>
        <taxon>Eukaryota</taxon>
        <taxon>Fungi</taxon>
        <taxon>Dikarya</taxon>
        <taxon>Ascomycota</taxon>
        <taxon>Pezizomycotina</taxon>
        <taxon>Sordariomycetes</taxon>
        <taxon>Sordariomycetidae</taxon>
        <taxon>Sordariales</taxon>
        <taxon>Lasiosphaeriaceae</taxon>
        <taxon>Cercophora</taxon>
    </lineage>
</organism>
<feature type="domain" description="Helicase C-terminal" evidence="5">
    <location>
        <begin position="12"/>
        <end position="171"/>
    </location>
</feature>
<keyword evidence="4" id="KW-0067">ATP-binding</keyword>
<dbReference type="GO" id="GO:0003724">
    <property type="term" value="F:RNA helicase activity"/>
    <property type="evidence" value="ECO:0007669"/>
    <property type="project" value="TreeGrafter"/>
</dbReference>
<dbReference type="GO" id="GO:0005524">
    <property type="term" value="F:ATP binding"/>
    <property type="evidence" value="ECO:0007669"/>
    <property type="project" value="UniProtKB-KW"/>
</dbReference>
<dbReference type="PANTHER" id="PTHR47959">
    <property type="entry name" value="ATP-DEPENDENT RNA HELICASE RHLE-RELATED"/>
    <property type="match status" value="1"/>
</dbReference>
<dbReference type="Gene3D" id="3.40.50.300">
    <property type="entry name" value="P-loop containing nucleotide triphosphate hydrolases"/>
    <property type="match status" value="1"/>
</dbReference>
<dbReference type="EMBL" id="JAUEPO010000001">
    <property type="protein sequence ID" value="KAK3335467.1"/>
    <property type="molecule type" value="Genomic_DNA"/>
</dbReference>
<keyword evidence="2 6" id="KW-0378">Hydrolase</keyword>
<protein>
    <submittedName>
        <fullName evidence="6">P-loop containing nucleoside triphosphate hydrolase protein</fullName>
    </submittedName>
</protein>
<dbReference type="SMART" id="SM00490">
    <property type="entry name" value="HELICc"/>
    <property type="match status" value="1"/>
</dbReference>
<name>A0AAE0J1Z0_9PEZI</name>
<reference evidence="6" key="2">
    <citation type="submission" date="2023-06" db="EMBL/GenBank/DDBJ databases">
        <authorList>
            <consortium name="Lawrence Berkeley National Laboratory"/>
            <person name="Haridas S."/>
            <person name="Hensen N."/>
            <person name="Bonometti L."/>
            <person name="Westerberg I."/>
            <person name="Brannstrom I.O."/>
            <person name="Guillou S."/>
            <person name="Cros-Aarteil S."/>
            <person name="Calhoun S."/>
            <person name="Kuo A."/>
            <person name="Mondo S."/>
            <person name="Pangilinan J."/>
            <person name="Riley R."/>
            <person name="Labutti K."/>
            <person name="Andreopoulos B."/>
            <person name="Lipzen A."/>
            <person name="Chen C."/>
            <person name="Yanf M."/>
            <person name="Daum C."/>
            <person name="Ng V."/>
            <person name="Clum A."/>
            <person name="Steindorff A."/>
            <person name="Ohm R."/>
            <person name="Martin F."/>
            <person name="Silar P."/>
            <person name="Natvig D."/>
            <person name="Lalanne C."/>
            <person name="Gautier V."/>
            <person name="Ament-Velasquez S.L."/>
            <person name="Kruys A."/>
            <person name="Hutchinson M.I."/>
            <person name="Powell A.J."/>
            <person name="Barry K."/>
            <person name="Miller A.N."/>
            <person name="Grigoriev I.V."/>
            <person name="Debuchy R."/>
            <person name="Gladieux P."/>
            <person name="Thoren M.H."/>
            <person name="Johannesson H."/>
        </authorList>
    </citation>
    <scope>NUCLEOTIDE SEQUENCE</scope>
    <source>
        <strain evidence="6">SMH4131-1</strain>
    </source>
</reference>
<dbReference type="SUPFAM" id="SSF52540">
    <property type="entry name" value="P-loop containing nucleoside triphosphate hydrolases"/>
    <property type="match status" value="1"/>
</dbReference>
<evidence type="ECO:0000259" key="5">
    <source>
        <dbReference type="PROSITE" id="PS51194"/>
    </source>
</evidence>
<keyword evidence="3" id="KW-0347">Helicase</keyword>
<dbReference type="Proteomes" id="UP001286456">
    <property type="component" value="Unassembled WGS sequence"/>
</dbReference>
<accession>A0AAE0J1Z0</accession>
<dbReference type="InterPro" id="IPR001650">
    <property type="entry name" value="Helicase_C-like"/>
</dbReference>
<evidence type="ECO:0000256" key="3">
    <source>
        <dbReference type="ARBA" id="ARBA00022806"/>
    </source>
</evidence>
<dbReference type="PROSITE" id="PS51194">
    <property type="entry name" value="HELICASE_CTER"/>
    <property type="match status" value="1"/>
</dbReference>
<dbReference type="PANTHER" id="PTHR47959:SF24">
    <property type="entry name" value="ATP-DEPENDENT RNA HELICASE"/>
    <property type="match status" value="1"/>
</dbReference>
<dbReference type="GO" id="GO:0005829">
    <property type="term" value="C:cytosol"/>
    <property type="evidence" value="ECO:0007669"/>
    <property type="project" value="TreeGrafter"/>
</dbReference>
<reference evidence="6" key="1">
    <citation type="journal article" date="2023" name="Mol. Phylogenet. Evol.">
        <title>Genome-scale phylogeny and comparative genomics of the fungal order Sordariales.</title>
        <authorList>
            <person name="Hensen N."/>
            <person name="Bonometti L."/>
            <person name="Westerberg I."/>
            <person name="Brannstrom I.O."/>
            <person name="Guillou S."/>
            <person name="Cros-Aarteil S."/>
            <person name="Calhoun S."/>
            <person name="Haridas S."/>
            <person name="Kuo A."/>
            <person name="Mondo S."/>
            <person name="Pangilinan J."/>
            <person name="Riley R."/>
            <person name="LaButti K."/>
            <person name="Andreopoulos B."/>
            <person name="Lipzen A."/>
            <person name="Chen C."/>
            <person name="Yan M."/>
            <person name="Daum C."/>
            <person name="Ng V."/>
            <person name="Clum A."/>
            <person name="Steindorff A."/>
            <person name="Ohm R.A."/>
            <person name="Martin F."/>
            <person name="Silar P."/>
            <person name="Natvig D.O."/>
            <person name="Lalanne C."/>
            <person name="Gautier V."/>
            <person name="Ament-Velasquez S.L."/>
            <person name="Kruys A."/>
            <person name="Hutchinson M.I."/>
            <person name="Powell A.J."/>
            <person name="Barry K."/>
            <person name="Miller A.N."/>
            <person name="Grigoriev I.V."/>
            <person name="Debuchy R."/>
            <person name="Gladieux P."/>
            <person name="Hiltunen Thoren M."/>
            <person name="Johannesson H."/>
        </authorList>
    </citation>
    <scope>NUCLEOTIDE SEQUENCE</scope>
    <source>
        <strain evidence="6">SMH4131-1</strain>
    </source>
</reference>
<gene>
    <name evidence="6" type="ORF">B0T19DRAFT_436328</name>
</gene>
<dbReference type="GO" id="GO:0016787">
    <property type="term" value="F:hydrolase activity"/>
    <property type="evidence" value="ECO:0007669"/>
    <property type="project" value="UniProtKB-KW"/>
</dbReference>
<evidence type="ECO:0000313" key="6">
    <source>
        <dbReference type="EMBL" id="KAK3335467.1"/>
    </source>
</evidence>
<dbReference type="AlphaFoldDB" id="A0AAE0J1Z0"/>
<dbReference type="InterPro" id="IPR027417">
    <property type="entry name" value="P-loop_NTPase"/>
</dbReference>
<keyword evidence="7" id="KW-1185">Reference proteome</keyword>
<evidence type="ECO:0000256" key="1">
    <source>
        <dbReference type="ARBA" id="ARBA00022741"/>
    </source>
</evidence>
<evidence type="ECO:0000256" key="2">
    <source>
        <dbReference type="ARBA" id="ARBA00022801"/>
    </source>
</evidence>
<dbReference type="InterPro" id="IPR050079">
    <property type="entry name" value="DEAD_box_RNA_helicase"/>
</dbReference>
<keyword evidence="1" id="KW-0547">Nucleotide-binding</keyword>
<evidence type="ECO:0000313" key="7">
    <source>
        <dbReference type="Proteomes" id="UP001286456"/>
    </source>
</evidence>
<dbReference type="Pfam" id="PF00271">
    <property type="entry name" value="Helicase_C"/>
    <property type="match status" value="1"/>
</dbReference>
<evidence type="ECO:0000256" key="4">
    <source>
        <dbReference type="ARBA" id="ARBA00022840"/>
    </source>
</evidence>
<comment type="caution">
    <text evidence="6">The sequence shown here is derived from an EMBL/GenBank/DDBJ whole genome shotgun (WGS) entry which is preliminary data.</text>
</comment>